<accession>A0A8T0CP78</accession>
<evidence type="ECO:0000313" key="8">
    <source>
        <dbReference type="Proteomes" id="UP000806378"/>
    </source>
</evidence>
<feature type="region of interest" description="Disordered" evidence="5">
    <location>
        <begin position="91"/>
        <end position="144"/>
    </location>
</feature>
<protein>
    <recommendedName>
        <fullName evidence="1">ADP-ribosyl cyclase/cyclic ADP-ribose hydrolase</fullName>
        <ecNumber evidence="1">3.2.2.6</ecNumber>
    </recommendedName>
</protein>
<evidence type="ECO:0000256" key="4">
    <source>
        <dbReference type="ARBA" id="ARBA00047304"/>
    </source>
</evidence>
<feature type="compositionally biased region" description="Low complexity" evidence="5">
    <location>
        <begin position="102"/>
        <end position="111"/>
    </location>
</feature>
<organism evidence="7 8">
    <name type="scientific">Corymbia citriodora subsp. variegata</name>
    <dbReference type="NCBI Taxonomy" id="360336"/>
    <lineage>
        <taxon>Eukaryota</taxon>
        <taxon>Viridiplantae</taxon>
        <taxon>Streptophyta</taxon>
        <taxon>Embryophyta</taxon>
        <taxon>Tracheophyta</taxon>
        <taxon>Spermatophyta</taxon>
        <taxon>Magnoliopsida</taxon>
        <taxon>eudicotyledons</taxon>
        <taxon>Gunneridae</taxon>
        <taxon>Pentapetalae</taxon>
        <taxon>rosids</taxon>
        <taxon>malvids</taxon>
        <taxon>Myrtales</taxon>
        <taxon>Myrtaceae</taxon>
        <taxon>Myrtoideae</taxon>
        <taxon>Eucalypteae</taxon>
        <taxon>Corymbia</taxon>
    </lineage>
</organism>
<comment type="catalytic activity">
    <reaction evidence="4">
        <text>NAD(+) + H2O = ADP-D-ribose + nicotinamide + H(+)</text>
        <dbReference type="Rhea" id="RHEA:16301"/>
        <dbReference type="ChEBI" id="CHEBI:15377"/>
        <dbReference type="ChEBI" id="CHEBI:15378"/>
        <dbReference type="ChEBI" id="CHEBI:17154"/>
        <dbReference type="ChEBI" id="CHEBI:57540"/>
        <dbReference type="ChEBI" id="CHEBI:57967"/>
        <dbReference type="EC" id="3.2.2.6"/>
    </reaction>
    <physiologicalReaction direction="left-to-right" evidence="4">
        <dbReference type="Rhea" id="RHEA:16302"/>
    </physiologicalReaction>
</comment>
<feature type="domain" description="TIR" evidence="6">
    <location>
        <begin position="149"/>
        <end position="310"/>
    </location>
</feature>
<evidence type="ECO:0000259" key="6">
    <source>
        <dbReference type="PROSITE" id="PS50104"/>
    </source>
</evidence>
<reference evidence="7" key="1">
    <citation type="submission" date="2020-05" db="EMBL/GenBank/DDBJ databases">
        <title>WGS assembly of Corymbia citriodora subspecies variegata.</title>
        <authorList>
            <person name="Barry K."/>
            <person name="Hundley H."/>
            <person name="Shu S."/>
            <person name="Jenkins J."/>
            <person name="Grimwood J."/>
            <person name="Baten A."/>
        </authorList>
    </citation>
    <scope>NUCLEOTIDE SEQUENCE</scope>
    <source>
        <strain evidence="7">CV2-018</strain>
    </source>
</reference>
<dbReference type="InterPro" id="IPR035897">
    <property type="entry name" value="Toll_tir_struct_dom_sf"/>
</dbReference>
<dbReference type="Gramene" id="rna-gnl|WGS:JABURB|Cocit.L0756.1">
    <property type="protein sequence ID" value="cds-KAF7849471.1"/>
    <property type="gene ID" value="gene-BT93_L0756"/>
</dbReference>
<dbReference type="EC" id="3.2.2.6" evidence="1"/>
<dbReference type="Gene3D" id="3.40.50.10140">
    <property type="entry name" value="Toll/interleukin-1 receptor homology (TIR) domain"/>
    <property type="match status" value="1"/>
</dbReference>
<dbReference type="Pfam" id="PF01582">
    <property type="entry name" value="TIR"/>
    <property type="match status" value="1"/>
</dbReference>
<dbReference type="PANTHER" id="PTHR32009:SF39">
    <property type="entry name" value="TIR DOMAIN-CONTAINING PROTEIN"/>
    <property type="match status" value="1"/>
</dbReference>
<proteinExistence type="predicted"/>
<keyword evidence="2" id="KW-0378">Hydrolase</keyword>
<sequence length="336" mass="38285">MENLELPGNDLRLEFDFQSQLDGLSPETANLLDASSVDTSPADTLSSWIDEIESHLMKEDEEDVAIEPIQENVDCFFTDMLTDSAEGGLSQLIRGSSDKDQTQTSQVTRRTQFGDQSPHCHPGMKRKWEGEETETAAPTSNSRDDGLGRGYEVFLSFKGLDTRLTIADCLYEAMIHAGIHAFKDDPELLVGEKIGGSLLQAINHSRIYIPIFSKNYASSKWCLRELAHMVECIRKRSRDEDEKVILPIFFDVDADDVKFKTELYQKALQKHKSDCGKDLAKQWEEALREVARIKGWNLKDHGYSHILYFLISFSRPHSYIFFVEWLDLVCCLSNLM</sequence>
<comment type="caution">
    <text evidence="7">The sequence shown here is derived from an EMBL/GenBank/DDBJ whole genome shotgun (WGS) entry which is preliminary data.</text>
</comment>
<keyword evidence="3" id="KW-0520">NAD</keyword>
<dbReference type="EMBL" id="MU089773">
    <property type="protein sequence ID" value="KAF7849471.1"/>
    <property type="molecule type" value="Genomic_DNA"/>
</dbReference>
<dbReference type="GO" id="GO:0061809">
    <property type="term" value="F:NAD+ nucleosidase activity, cyclic ADP-ribose generating"/>
    <property type="evidence" value="ECO:0007669"/>
    <property type="project" value="UniProtKB-EC"/>
</dbReference>
<dbReference type="InterPro" id="IPR000157">
    <property type="entry name" value="TIR_dom"/>
</dbReference>
<evidence type="ECO:0000313" key="7">
    <source>
        <dbReference type="EMBL" id="KAF7849471.1"/>
    </source>
</evidence>
<dbReference type="Proteomes" id="UP000806378">
    <property type="component" value="Unassembled WGS sequence"/>
</dbReference>
<keyword evidence="8" id="KW-1185">Reference proteome</keyword>
<dbReference type="AlphaFoldDB" id="A0A8T0CP78"/>
<dbReference type="OrthoDB" id="10460627at2759"/>
<evidence type="ECO:0000256" key="2">
    <source>
        <dbReference type="ARBA" id="ARBA00022801"/>
    </source>
</evidence>
<evidence type="ECO:0000256" key="1">
    <source>
        <dbReference type="ARBA" id="ARBA00011982"/>
    </source>
</evidence>
<dbReference type="GO" id="GO:0007165">
    <property type="term" value="P:signal transduction"/>
    <property type="evidence" value="ECO:0007669"/>
    <property type="project" value="InterPro"/>
</dbReference>
<dbReference type="PROSITE" id="PS50104">
    <property type="entry name" value="TIR"/>
    <property type="match status" value="1"/>
</dbReference>
<dbReference type="PANTHER" id="PTHR32009">
    <property type="entry name" value="TMV RESISTANCE PROTEIN N-LIKE"/>
    <property type="match status" value="1"/>
</dbReference>
<gene>
    <name evidence="7" type="ORF">BT93_L0756</name>
</gene>
<name>A0A8T0CP78_CORYI</name>
<evidence type="ECO:0000256" key="5">
    <source>
        <dbReference type="SAM" id="MobiDB-lite"/>
    </source>
</evidence>
<dbReference type="SUPFAM" id="SSF52200">
    <property type="entry name" value="Toll/Interleukin receptor TIR domain"/>
    <property type="match status" value="1"/>
</dbReference>
<evidence type="ECO:0000256" key="3">
    <source>
        <dbReference type="ARBA" id="ARBA00023027"/>
    </source>
</evidence>
<dbReference type="SMART" id="SM00255">
    <property type="entry name" value="TIR"/>
    <property type="match status" value="1"/>
</dbReference>